<gene>
    <name evidence="2" type="primary">tsaB</name>
    <name evidence="2" type="ORF">ACFO5I_07255</name>
</gene>
<dbReference type="PANTHER" id="PTHR11735:SF11">
    <property type="entry name" value="TRNA THREONYLCARBAMOYLADENOSINE BIOSYNTHESIS PROTEIN TSAB"/>
    <property type="match status" value="1"/>
</dbReference>
<dbReference type="Proteomes" id="UP001595969">
    <property type="component" value="Unassembled WGS sequence"/>
</dbReference>
<evidence type="ECO:0000313" key="2">
    <source>
        <dbReference type="EMBL" id="MFC4719529.1"/>
    </source>
</evidence>
<dbReference type="Gene3D" id="3.30.420.40">
    <property type="match status" value="2"/>
</dbReference>
<dbReference type="InterPro" id="IPR000905">
    <property type="entry name" value="Gcp-like_dom"/>
</dbReference>
<dbReference type="GO" id="GO:0061711">
    <property type="term" value="F:tRNA N(6)-L-threonylcarbamoyladenine synthase activity"/>
    <property type="evidence" value="ECO:0007669"/>
    <property type="project" value="UniProtKB-EC"/>
</dbReference>
<comment type="caution">
    <text evidence="2">The sequence shown here is derived from an EMBL/GenBank/DDBJ whole genome shotgun (WGS) entry which is preliminary data.</text>
</comment>
<keyword evidence="2" id="KW-0012">Acyltransferase</keyword>
<dbReference type="PANTHER" id="PTHR11735">
    <property type="entry name" value="TRNA N6-ADENOSINE THREONYLCARBAMOYLTRANSFERASE"/>
    <property type="match status" value="1"/>
</dbReference>
<dbReference type="InterPro" id="IPR043129">
    <property type="entry name" value="ATPase_NBD"/>
</dbReference>
<feature type="domain" description="Gcp-like" evidence="1">
    <location>
        <begin position="32"/>
        <end position="223"/>
    </location>
</feature>
<protein>
    <submittedName>
        <fullName evidence="2">tRNA (Adenosine(37)-N6)-threonylcarbamoyltransferase complex dimerization subunit type 1 TsaB</fullName>
        <ecNumber evidence="2">2.3.1.234</ecNumber>
    </submittedName>
</protein>
<evidence type="ECO:0000313" key="3">
    <source>
        <dbReference type="Proteomes" id="UP001595969"/>
    </source>
</evidence>
<sequence length="238" mass="26203">MKILALDTSNQTLAIGIMEDHKILGQLQTTLNKNHSTTLMPALEDLTQKISIKPSDFDRIVVAQGPGSYTGLRIGVTTAKTLADTLKIELVGVSSLKTLAANCVGVTGWIVPIFNARRQNVYAGVYQWLDGQLQTIVADQHLSFEQLCEKLQDQSVYFVGVDVADFQAEIQKKLPKAQINTIPAWQYPNGITLAQLGALAQPEKDIHAFLPDYLKLVEAEENWLATHEAGAESYVEKI</sequence>
<keyword evidence="2" id="KW-0808">Transferase</keyword>
<dbReference type="EMBL" id="JBHSGS010000040">
    <property type="protein sequence ID" value="MFC4719529.1"/>
    <property type="molecule type" value="Genomic_DNA"/>
</dbReference>
<reference evidence="3" key="1">
    <citation type="journal article" date="2019" name="Int. J. Syst. Evol. Microbiol.">
        <title>The Global Catalogue of Microorganisms (GCM) 10K type strain sequencing project: providing services to taxonomists for standard genome sequencing and annotation.</title>
        <authorList>
            <consortium name="The Broad Institute Genomics Platform"/>
            <consortium name="The Broad Institute Genome Sequencing Center for Infectious Disease"/>
            <person name="Wu L."/>
            <person name="Ma J."/>
        </authorList>
    </citation>
    <scope>NUCLEOTIDE SEQUENCE [LARGE SCALE GENOMIC DNA]</scope>
    <source>
        <strain evidence="3">CGMCC 1.19032</strain>
    </source>
</reference>
<dbReference type="Pfam" id="PF00814">
    <property type="entry name" value="TsaD"/>
    <property type="match status" value="1"/>
</dbReference>
<keyword evidence="3" id="KW-1185">Reference proteome</keyword>
<evidence type="ECO:0000259" key="1">
    <source>
        <dbReference type="Pfam" id="PF00814"/>
    </source>
</evidence>
<dbReference type="RefSeq" id="WP_204653099.1">
    <property type="nucleotide sequence ID" value="NZ_JAFBFD010000005.1"/>
</dbReference>
<name>A0ABV9MWU3_9ENTE</name>
<dbReference type="CDD" id="cd24032">
    <property type="entry name" value="ASKHA_NBD_TsaB"/>
    <property type="match status" value="1"/>
</dbReference>
<dbReference type="NCBIfam" id="TIGR03725">
    <property type="entry name" value="T6A_YeaZ"/>
    <property type="match status" value="1"/>
</dbReference>
<dbReference type="EC" id="2.3.1.234" evidence="2"/>
<organism evidence="2 3">
    <name type="scientific">Enterococcus lemanii</name>
    <dbReference type="NCBI Taxonomy" id="1159752"/>
    <lineage>
        <taxon>Bacteria</taxon>
        <taxon>Bacillati</taxon>
        <taxon>Bacillota</taxon>
        <taxon>Bacilli</taxon>
        <taxon>Lactobacillales</taxon>
        <taxon>Enterococcaceae</taxon>
        <taxon>Enterococcus</taxon>
    </lineage>
</organism>
<dbReference type="SUPFAM" id="SSF53067">
    <property type="entry name" value="Actin-like ATPase domain"/>
    <property type="match status" value="2"/>
</dbReference>
<accession>A0ABV9MWU3</accession>
<dbReference type="InterPro" id="IPR022496">
    <property type="entry name" value="T6A_TsaB"/>
</dbReference>
<proteinExistence type="predicted"/>